<dbReference type="InterPro" id="IPR001638">
    <property type="entry name" value="Solute-binding_3/MltF_N"/>
</dbReference>
<feature type="chain" id="PRO_5046729252" evidence="7">
    <location>
        <begin position="25"/>
        <end position="263"/>
    </location>
</feature>
<evidence type="ECO:0000256" key="5">
    <source>
        <dbReference type="ARBA" id="ARBA00022764"/>
    </source>
</evidence>
<protein>
    <submittedName>
        <fullName evidence="9">ABC transporter substrate-binding protein</fullName>
    </submittedName>
</protein>
<accession>A0ABP7L1Q3</accession>
<organism evidence="9 10">
    <name type="scientific">Gibbsiella dentisursi</name>
    <dbReference type="NCBI Taxonomy" id="796890"/>
    <lineage>
        <taxon>Bacteria</taxon>
        <taxon>Pseudomonadati</taxon>
        <taxon>Pseudomonadota</taxon>
        <taxon>Gammaproteobacteria</taxon>
        <taxon>Enterobacterales</taxon>
        <taxon>Yersiniaceae</taxon>
        <taxon>Gibbsiella</taxon>
    </lineage>
</organism>
<comment type="caution">
    <text evidence="9">The sequence shown here is derived from an EMBL/GenBank/DDBJ whole genome shotgun (WGS) entry which is preliminary data.</text>
</comment>
<dbReference type="RefSeq" id="WP_346080189.1">
    <property type="nucleotide sequence ID" value="NZ_BAABDG010000002.1"/>
</dbReference>
<dbReference type="Pfam" id="PF00497">
    <property type="entry name" value="SBP_bac_3"/>
    <property type="match status" value="1"/>
</dbReference>
<comment type="similarity">
    <text evidence="2 6">Belongs to the bacterial solute-binding protein 3 family.</text>
</comment>
<evidence type="ECO:0000313" key="10">
    <source>
        <dbReference type="Proteomes" id="UP001499994"/>
    </source>
</evidence>
<evidence type="ECO:0000259" key="8">
    <source>
        <dbReference type="SMART" id="SM00062"/>
    </source>
</evidence>
<evidence type="ECO:0000256" key="1">
    <source>
        <dbReference type="ARBA" id="ARBA00004418"/>
    </source>
</evidence>
<evidence type="ECO:0000256" key="4">
    <source>
        <dbReference type="ARBA" id="ARBA00022729"/>
    </source>
</evidence>
<dbReference type="PANTHER" id="PTHR35936">
    <property type="entry name" value="MEMBRANE-BOUND LYTIC MUREIN TRANSGLYCOSYLASE F"/>
    <property type="match status" value="1"/>
</dbReference>
<dbReference type="Proteomes" id="UP001499994">
    <property type="component" value="Unassembled WGS sequence"/>
</dbReference>
<evidence type="ECO:0000256" key="6">
    <source>
        <dbReference type="RuleBase" id="RU003744"/>
    </source>
</evidence>
<dbReference type="SMART" id="SM00062">
    <property type="entry name" value="PBPb"/>
    <property type="match status" value="1"/>
</dbReference>
<keyword evidence="10" id="KW-1185">Reference proteome</keyword>
<dbReference type="PROSITE" id="PS01039">
    <property type="entry name" value="SBP_BACTERIAL_3"/>
    <property type="match status" value="1"/>
</dbReference>
<dbReference type="InterPro" id="IPR005768">
    <property type="entry name" value="Lys_Arg_Orn-bd"/>
</dbReference>
<evidence type="ECO:0000256" key="2">
    <source>
        <dbReference type="ARBA" id="ARBA00010333"/>
    </source>
</evidence>
<gene>
    <name evidence="9" type="ORF">GCM10022405_15850</name>
</gene>
<keyword evidence="3" id="KW-0813">Transport</keyword>
<sequence length="263" mass="28595">MGKMRFLSPAALVLALAASHTAFAAPPLQQIRFGTDATYPPFEYKTPQGKLAGFDIDLGNAICAELKVKCVWVESSFDGLIPALQARKFDAILSSMSITDERKKSIAFSDKLFNTPAYIVVKKNSGLTPDVNALRGKTVGVQSGSVFETYAKKYWQAHGVNIVPYPDASAAYADLIVGRNDAVLDDATVQALSLLDKPEGQDFIQVKQRVNDPDIFGPGTGIGLRKDNPELLAALNQAIAKLHSDGTYDQIAKRYFNFDIYGN</sequence>
<comment type="subcellular location">
    <subcellularLocation>
        <location evidence="1">Periplasm</location>
    </subcellularLocation>
</comment>
<dbReference type="EMBL" id="BAABDG010000002">
    <property type="protein sequence ID" value="GAA3891255.1"/>
    <property type="molecule type" value="Genomic_DNA"/>
</dbReference>
<feature type="signal peptide" evidence="7">
    <location>
        <begin position="1"/>
        <end position="24"/>
    </location>
</feature>
<dbReference type="PANTHER" id="PTHR35936:SF13">
    <property type="entry name" value="HISTIDINE-BINDING PERIPLASMIC PROTEIN"/>
    <property type="match status" value="1"/>
</dbReference>
<evidence type="ECO:0000256" key="7">
    <source>
        <dbReference type="SAM" id="SignalP"/>
    </source>
</evidence>
<dbReference type="SUPFAM" id="SSF53850">
    <property type="entry name" value="Periplasmic binding protein-like II"/>
    <property type="match status" value="1"/>
</dbReference>
<dbReference type="Gene3D" id="3.40.190.10">
    <property type="entry name" value="Periplasmic binding protein-like II"/>
    <property type="match status" value="2"/>
</dbReference>
<evidence type="ECO:0000313" key="9">
    <source>
        <dbReference type="EMBL" id="GAA3891255.1"/>
    </source>
</evidence>
<feature type="domain" description="Solute-binding protein family 3/N-terminal" evidence="8">
    <location>
        <begin position="30"/>
        <end position="259"/>
    </location>
</feature>
<name>A0ABP7L1Q3_9GAMM</name>
<proteinExistence type="inferred from homology"/>
<dbReference type="NCBIfam" id="TIGR01096">
    <property type="entry name" value="3A0103s03R"/>
    <property type="match status" value="1"/>
</dbReference>
<dbReference type="InterPro" id="IPR018313">
    <property type="entry name" value="SBP_3_CS"/>
</dbReference>
<keyword evidence="5" id="KW-0574">Periplasm</keyword>
<reference evidence="10" key="1">
    <citation type="journal article" date="2019" name="Int. J. Syst. Evol. Microbiol.">
        <title>The Global Catalogue of Microorganisms (GCM) 10K type strain sequencing project: providing services to taxonomists for standard genome sequencing and annotation.</title>
        <authorList>
            <consortium name="The Broad Institute Genomics Platform"/>
            <consortium name="The Broad Institute Genome Sequencing Center for Infectious Disease"/>
            <person name="Wu L."/>
            <person name="Ma J."/>
        </authorList>
    </citation>
    <scope>NUCLEOTIDE SEQUENCE [LARGE SCALE GENOMIC DNA]</scope>
    <source>
        <strain evidence="10">JCM 17201</strain>
    </source>
</reference>
<dbReference type="CDD" id="cd13703">
    <property type="entry name" value="PBP2_HisJ_LAO"/>
    <property type="match status" value="1"/>
</dbReference>
<evidence type="ECO:0000256" key="3">
    <source>
        <dbReference type="ARBA" id="ARBA00022448"/>
    </source>
</evidence>
<keyword evidence="4 7" id="KW-0732">Signal</keyword>